<sequence>MLGERFFLFFFAFEVKNRHKTSYDKAVEDGCVLRLSENTLRQAMLFDLTEEAFEIQTDTTEVTCPGCTAAGISPSSPRDPHVEDTVVEDGWMGITAYDSGLQFH</sequence>
<dbReference type="EMBL" id="JAGKHQ010000001">
    <property type="protein sequence ID" value="KAG7523748.1"/>
    <property type="molecule type" value="Genomic_DNA"/>
</dbReference>
<reference evidence="1 2" key="1">
    <citation type="journal article" date="2021" name="Sci. Rep.">
        <title>Chromosome anchoring in Senegalese sole (Solea senegalensis) reveals sex-associated markers and genome rearrangements in flatfish.</title>
        <authorList>
            <person name="Guerrero-Cozar I."/>
            <person name="Gomez-Garrido J."/>
            <person name="Berbel C."/>
            <person name="Martinez-Blanch J.F."/>
            <person name="Alioto T."/>
            <person name="Claros M.G."/>
            <person name="Gagnaire P.A."/>
            <person name="Manchado M."/>
        </authorList>
    </citation>
    <scope>NUCLEOTIDE SEQUENCE [LARGE SCALE GENOMIC DNA]</scope>
    <source>
        <strain evidence="1">Sse05_10M</strain>
    </source>
</reference>
<gene>
    <name evidence="1" type="ORF">JOB18_002699</name>
</gene>
<dbReference type="AlphaFoldDB" id="A0AAV6T2Q0"/>
<dbReference type="Proteomes" id="UP000693946">
    <property type="component" value="Linkage Group LG1"/>
</dbReference>
<keyword evidence="2" id="KW-1185">Reference proteome</keyword>
<proteinExistence type="predicted"/>
<evidence type="ECO:0000313" key="1">
    <source>
        <dbReference type="EMBL" id="KAG7523748.1"/>
    </source>
</evidence>
<name>A0AAV6T2Q0_SOLSE</name>
<protein>
    <submittedName>
        <fullName evidence="1">Uncharacterized protein</fullName>
    </submittedName>
</protein>
<organism evidence="1 2">
    <name type="scientific">Solea senegalensis</name>
    <name type="common">Senegalese sole</name>
    <dbReference type="NCBI Taxonomy" id="28829"/>
    <lineage>
        <taxon>Eukaryota</taxon>
        <taxon>Metazoa</taxon>
        <taxon>Chordata</taxon>
        <taxon>Craniata</taxon>
        <taxon>Vertebrata</taxon>
        <taxon>Euteleostomi</taxon>
        <taxon>Actinopterygii</taxon>
        <taxon>Neopterygii</taxon>
        <taxon>Teleostei</taxon>
        <taxon>Neoteleostei</taxon>
        <taxon>Acanthomorphata</taxon>
        <taxon>Carangaria</taxon>
        <taxon>Pleuronectiformes</taxon>
        <taxon>Pleuronectoidei</taxon>
        <taxon>Soleidae</taxon>
        <taxon>Solea</taxon>
    </lineage>
</organism>
<evidence type="ECO:0000313" key="2">
    <source>
        <dbReference type="Proteomes" id="UP000693946"/>
    </source>
</evidence>
<accession>A0AAV6T2Q0</accession>
<comment type="caution">
    <text evidence="1">The sequence shown here is derived from an EMBL/GenBank/DDBJ whole genome shotgun (WGS) entry which is preliminary data.</text>
</comment>